<dbReference type="InterPro" id="IPR001126">
    <property type="entry name" value="UmuC"/>
</dbReference>
<reference evidence="3 4" key="1">
    <citation type="submission" date="2015-08" db="EMBL/GenBank/DDBJ databases">
        <authorList>
            <person name="Babu N.S."/>
            <person name="Beckwith C.J."/>
            <person name="Beseler K.G."/>
            <person name="Brison A."/>
            <person name="Carone J.V."/>
            <person name="Caskin T.P."/>
            <person name="Diamond M."/>
            <person name="Durham M.E."/>
            <person name="Foxe J.M."/>
            <person name="Go M."/>
            <person name="Henderson B.A."/>
            <person name="Jones I.B."/>
            <person name="McGettigan J.A."/>
            <person name="Micheletti S.J."/>
            <person name="Nasrallah M.E."/>
            <person name="Ortiz D."/>
            <person name="Piller C.R."/>
            <person name="Privatt S.R."/>
            <person name="Schneider S.L."/>
            <person name="Sharp S."/>
            <person name="Smith T.C."/>
            <person name="Stanton J.D."/>
            <person name="Ullery H.E."/>
            <person name="Wilson R.J."/>
            <person name="Serrano M.G."/>
            <person name="Buck G."/>
            <person name="Lee V."/>
            <person name="Wang Y."/>
            <person name="Carvalho R."/>
            <person name="Voegtly L."/>
            <person name="Shi R."/>
            <person name="Duckworth R."/>
            <person name="Johnson A."/>
            <person name="Loviza R."/>
            <person name="Walstead R."/>
            <person name="Shah Z."/>
            <person name="Kiflezghi M."/>
            <person name="Wade K."/>
            <person name="Ball S.L."/>
            <person name="Bradley K.W."/>
            <person name="Asai D.J."/>
            <person name="Bowman C.A."/>
            <person name="Russell D.A."/>
            <person name="Pope W.H."/>
            <person name="Jacobs-Sera D."/>
            <person name="Hendrix R.W."/>
            <person name="Hatfull G.F."/>
        </authorList>
    </citation>
    <scope>NUCLEOTIDE SEQUENCE [LARGE SCALE GENOMIC DNA]</scope>
    <source>
        <strain evidence="3 4">DSM 27648</strain>
    </source>
</reference>
<dbReference type="OrthoDB" id="9788640at2"/>
<dbReference type="KEGG" id="llu:AKJ09_09235"/>
<accession>A0A0K1QA74</accession>
<evidence type="ECO:0000256" key="1">
    <source>
        <dbReference type="ARBA" id="ARBA00022763"/>
    </source>
</evidence>
<dbReference type="InterPro" id="IPR050356">
    <property type="entry name" value="SulA_CellDiv_inhibitor"/>
</dbReference>
<gene>
    <name evidence="3" type="ORF">AKJ09_09235</name>
</gene>
<dbReference type="SUPFAM" id="SSF56672">
    <property type="entry name" value="DNA/RNA polymerases"/>
    <property type="match status" value="1"/>
</dbReference>
<name>A0A0K1QA74_9BACT</name>
<evidence type="ECO:0000259" key="2">
    <source>
        <dbReference type="Pfam" id="PF00817"/>
    </source>
</evidence>
<dbReference type="PANTHER" id="PTHR35369">
    <property type="entry name" value="BLR3025 PROTEIN-RELATED"/>
    <property type="match status" value="1"/>
</dbReference>
<dbReference type="Pfam" id="PF00817">
    <property type="entry name" value="IMS"/>
    <property type="match status" value="1"/>
</dbReference>
<dbReference type="PANTHER" id="PTHR35369:SF2">
    <property type="entry name" value="BLR3025 PROTEIN"/>
    <property type="match status" value="1"/>
</dbReference>
<proteinExistence type="predicted"/>
<dbReference type="CDD" id="cd03468">
    <property type="entry name" value="PolY_like"/>
    <property type="match status" value="1"/>
</dbReference>
<feature type="domain" description="UmuC" evidence="2">
    <location>
        <begin position="52"/>
        <end position="185"/>
    </location>
</feature>
<dbReference type="InterPro" id="IPR043502">
    <property type="entry name" value="DNA/RNA_pol_sf"/>
</dbReference>
<evidence type="ECO:0000313" key="3">
    <source>
        <dbReference type="EMBL" id="AKV02572.1"/>
    </source>
</evidence>
<organism evidence="3 4">
    <name type="scientific">Labilithrix luteola</name>
    <dbReference type="NCBI Taxonomy" id="1391654"/>
    <lineage>
        <taxon>Bacteria</taxon>
        <taxon>Pseudomonadati</taxon>
        <taxon>Myxococcota</taxon>
        <taxon>Polyangia</taxon>
        <taxon>Polyangiales</taxon>
        <taxon>Labilitrichaceae</taxon>
        <taxon>Labilithrix</taxon>
    </lineage>
</organism>
<evidence type="ECO:0000313" key="4">
    <source>
        <dbReference type="Proteomes" id="UP000064967"/>
    </source>
</evidence>
<keyword evidence="1" id="KW-0227">DNA damage</keyword>
<protein>
    <submittedName>
        <fullName evidence="3">DNA polymerase IV-like protein ImuB</fullName>
    </submittedName>
</protein>
<sequence>MRICAIELPELRVEVLRATASDVPDHVPLGIVVAPAPLTESKLLGNMRLDVVSHEARSLGVRPGQTIAQARARVPDLLVRVVRPEAVKGELARIAEVALAFGATVAFDVASPGALASAFERASASNAFGMSDVVWVDVTGCAHLHGPDQQSGETMLATRLEGVIADLGHVCSIAIADGPRIAAILARSLPMDDVRCPVVVIPPGKNAGAMSGLGIDALPLPDEDVRWLVKIGVRTVAELSLLPRSALATRLGPRAPVILSLIEGDDRAPLAPYVPPEIPEEEVTLEYGIEGTEALVFVAKTLTDRLASRLAGRAVATSRIDLVLGLDAAMLREAEGDSGERDSGDREQVVSLELPAPLSSASDLLAALRPKLERLVLRAPVLTAKLRAPALVRKPQSALSLFEATPKAARALPRLVAELAADLGPQAVGKLALGDSWLPEERSRFVRMGDPTVKSSQPAQRKRRHLLSSIPEPTRVLPEPLPVPRDSVKIVRRLTRLESVEWWRHVPGERVPSVDFVYAWVLESPAWVEIDRSSGATRVRGWFD</sequence>
<keyword evidence="4" id="KW-1185">Reference proteome</keyword>
<dbReference type="Proteomes" id="UP000064967">
    <property type="component" value="Chromosome"/>
</dbReference>
<dbReference type="GO" id="GO:0006281">
    <property type="term" value="P:DNA repair"/>
    <property type="evidence" value="ECO:0007669"/>
    <property type="project" value="InterPro"/>
</dbReference>
<dbReference type="STRING" id="1391654.AKJ09_09235"/>
<dbReference type="EMBL" id="CP012333">
    <property type="protein sequence ID" value="AKV02572.1"/>
    <property type="molecule type" value="Genomic_DNA"/>
</dbReference>
<dbReference type="RefSeq" id="WP_146653474.1">
    <property type="nucleotide sequence ID" value="NZ_CP012333.1"/>
</dbReference>
<dbReference type="AlphaFoldDB" id="A0A0K1QA74"/>